<dbReference type="Pfam" id="PF00534">
    <property type="entry name" value="Glycos_transf_1"/>
    <property type="match status" value="1"/>
</dbReference>
<evidence type="ECO:0000313" key="4">
    <source>
        <dbReference type="Proteomes" id="UP000220840"/>
    </source>
</evidence>
<dbReference type="OrthoDB" id="9806653at2"/>
<dbReference type="SUPFAM" id="SSF53756">
    <property type="entry name" value="UDP-Glycosyltransferase/glycogen phosphorylase"/>
    <property type="match status" value="1"/>
</dbReference>
<dbReference type="EMBL" id="PDCJ01000001">
    <property type="protein sequence ID" value="PEG32598.1"/>
    <property type="molecule type" value="Genomic_DNA"/>
</dbReference>
<evidence type="ECO:0000259" key="2">
    <source>
        <dbReference type="Pfam" id="PF13477"/>
    </source>
</evidence>
<dbReference type="InterPro" id="IPR050194">
    <property type="entry name" value="Glycosyltransferase_grp1"/>
</dbReference>
<dbReference type="STRING" id="137838.GCA_001458595_04123"/>
<dbReference type="GO" id="GO:0016757">
    <property type="term" value="F:glycosyltransferase activity"/>
    <property type="evidence" value="ECO:0007669"/>
    <property type="project" value="InterPro"/>
</dbReference>
<protein>
    <submittedName>
        <fullName evidence="3">Glycosyltransferase family 1 protein</fullName>
    </submittedName>
</protein>
<sequence>MKKILFAASTLSHIENFHIPYLKYFKDNDFEVHIMGKGNNKSPIPYVDKVIPINFEKNMFSLKNFISAFKISKLIKKEKYSTISTHTILASFFTRLGIMLSLKKHPLVINTVHGYLFDENSNFIKKVIMILAEKFVRPVTDTILVMNSTDYEIAKKYNLYKKNLYSINGMGINASKFPFSTEENKSYLREKYNIPKDDFLLIYVAEFSKRKNQKFLIESLKVLISEGYNNVKLLLLGDGVLLDDMKQYSKTLGIEDNIIFKGYIKEVCDYYQISDICVSSSRIEGLPFNIMEAMSTGLPVIASKIKGHIDLVNPGENGFLYEYNNINEFCNHVRVLYNDRNLLNNMKISSHDLSKNYSLESVFTEITRIMINEINDI</sequence>
<reference evidence="3 4" key="1">
    <citation type="submission" date="2017-10" db="EMBL/GenBank/DDBJ databases">
        <title>Effective Description of Clostridium neonatale sp. nov. linked to necrotizing enterocolitis in neonates and a clarification of species assignable to the genus Clostridium (Prazmowski 1880) emend. Lawson and Rainey 2016.</title>
        <authorList>
            <person name="Bernard K."/>
            <person name="Burdz T."/>
            <person name="Wiebe D."/>
            <person name="Balcewich B."/>
            <person name="Alfa M."/>
            <person name="Bernier A.-M."/>
        </authorList>
    </citation>
    <scope>NUCLEOTIDE SEQUENCE [LARGE SCALE GENOMIC DNA]</scope>
    <source>
        <strain evidence="3 4">LCDC99A005</strain>
    </source>
</reference>
<dbReference type="InterPro" id="IPR028098">
    <property type="entry name" value="Glyco_trans_4-like_N"/>
</dbReference>
<dbReference type="AlphaFoldDB" id="A0A2A7MN96"/>
<organism evidence="3 4">
    <name type="scientific">Clostridium neonatale</name>
    <dbReference type="NCBI Taxonomy" id="137838"/>
    <lineage>
        <taxon>Bacteria</taxon>
        <taxon>Bacillati</taxon>
        <taxon>Bacillota</taxon>
        <taxon>Clostridia</taxon>
        <taxon>Eubacteriales</taxon>
        <taxon>Clostridiaceae</taxon>
        <taxon>Clostridium</taxon>
    </lineage>
</organism>
<dbReference type="InterPro" id="IPR001296">
    <property type="entry name" value="Glyco_trans_1"/>
</dbReference>
<feature type="domain" description="Glycosyltransferase subfamily 4-like N-terminal" evidence="2">
    <location>
        <begin position="15"/>
        <end position="128"/>
    </location>
</feature>
<evidence type="ECO:0000313" key="3">
    <source>
        <dbReference type="EMBL" id="PEG32598.1"/>
    </source>
</evidence>
<evidence type="ECO:0000259" key="1">
    <source>
        <dbReference type="Pfam" id="PF00534"/>
    </source>
</evidence>
<dbReference type="RefSeq" id="WP_058296741.1">
    <property type="nucleotide sequence ID" value="NZ_LN890328.1"/>
</dbReference>
<dbReference type="PANTHER" id="PTHR45947">
    <property type="entry name" value="SULFOQUINOVOSYL TRANSFERASE SQD2"/>
    <property type="match status" value="1"/>
</dbReference>
<comment type="caution">
    <text evidence="3">The sequence shown here is derived from an EMBL/GenBank/DDBJ whole genome shotgun (WGS) entry which is preliminary data.</text>
</comment>
<feature type="domain" description="Glycosyl transferase family 1" evidence="1">
    <location>
        <begin position="188"/>
        <end position="347"/>
    </location>
</feature>
<keyword evidence="3" id="KW-0808">Transferase</keyword>
<dbReference type="Gene3D" id="3.40.50.2000">
    <property type="entry name" value="Glycogen Phosphorylase B"/>
    <property type="match status" value="2"/>
</dbReference>
<name>A0A2A7MN96_9CLOT</name>
<accession>A0A2A7MN96</accession>
<keyword evidence="4" id="KW-1185">Reference proteome</keyword>
<proteinExistence type="predicted"/>
<dbReference type="Proteomes" id="UP000220840">
    <property type="component" value="Unassembled WGS sequence"/>
</dbReference>
<dbReference type="Pfam" id="PF13477">
    <property type="entry name" value="Glyco_trans_4_2"/>
    <property type="match status" value="1"/>
</dbReference>
<gene>
    <name evidence="3" type="ORF">CQ394_13160</name>
</gene>
<dbReference type="PANTHER" id="PTHR45947:SF3">
    <property type="entry name" value="SULFOQUINOVOSYL TRANSFERASE SQD2"/>
    <property type="match status" value="1"/>
</dbReference>